<dbReference type="Gene3D" id="1.25.40.10">
    <property type="entry name" value="Tetratricopeptide repeat domain"/>
    <property type="match status" value="1"/>
</dbReference>
<feature type="region of interest" description="Disordered" evidence="4">
    <location>
        <begin position="812"/>
        <end position="837"/>
    </location>
</feature>
<dbReference type="EMBL" id="JBHMBC010000002">
    <property type="protein sequence ID" value="MFB9817983.1"/>
    <property type="molecule type" value="Genomic_DNA"/>
</dbReference>
<dbReference type="Gene3D" id="3.40.50.300">
    <property type="entry name" value="P-loop containing nucleotide triphosphate hydrolases"/>
    <property type="match status" value="1"/>
</dbReference>
<accession>A0ABV5XTA6</accession>
<dbReference type="Pfam" id="PF00196">
    <property type="entry name" value="GerE"/>
    <property type="match status" value="1"/>
</dbReference>
<protein>
    <submittedName>
        <fullName evidence="6">LuxR C-terminal-related transcriptional regulator</fullName>
    </submittedName>
</protein>
<dbReference type="InterPro" id="IPR016032">
    <property type="entry name" value="Sig_transdc_resp-reg_C-effctor"/>
</dbReference>
<evidence type="ECO:0000313" key="6">
    <source>
        <dbReference type="EMBL" id="MFB9817983.1"/>
    </source>
</evidence>
<comment type="caution">
    <text evidence="6">The sequence shown here is derived from an EMBL/GenBank/DDBJ whole genome shotgun (WGS) entry which is preliminary data.</text>
</comment>
<dbReference type="Proteomes" id="UP001589702">
    <property type="component" value="Unassembled WGS sequence"/>
</dbReference>
<evidence type="ECO:0000256" key="4">
    <source>
        <dbReference type="SAM" id="MobiDB-lite"/>
    </source>
</evidence>
<feature type="compositionally biased region" description="Low complexity" evidence="4">
    <location>
        <begin position="823"/>
        <end position="834"/>
    </location>
</feature>
<evidence type="ECO:0000256" key="3">
    <source>
        <dbReference type="ARBA" id="ARBA00023163"/>
    </source>
</evidence>
<dbReference type="Gene3D" id="1.10.10.10">
    <property type="entry name" value="Winged helix-like DNA-binding domain superfamily/Winged helix DNA-binding domain"/>
    <property type="match status" value="1"/>
</dbReference>
<dbReference type="PRINTS" id="PR00038">
    <property type="entry name" value="HTHLUXR"/>
</dbReference>
<dbReference type="Pfam" id="PF17874">
    <property type="entry name" value="TPR_MalT"/>
    <property type="match status" value="1"/>
</dbReference>
<keyword evidence="7" id="KW-1185">Reference proteome</keyword>
<evidence type="ECO:0000313" key="7">
    <source>
        <dbReference type="Proteomes" id="UP001589702"/>
    </source>
</evidence>
<dbReference type="SUPFAM" id="SSF52540">
    <property type="entry name" value="P-loop containing nucleoside triphosphate hydrolases"/>
    <property type="match status" value="1"/>
</dbReference>
<dbReference type="SUPFAM" id="SSF46894">
    <property type="entry name" value="C-terminal effector domain of the bipartite response regulators"/>
    <property type="match status" value="1"/>
</dbReference>
<reference evidence="6 7" key="1">
    <citation type="submission" date="2024-09" db="EMBL/GenBank/DDBJ databases">
        <authorList>
            <person name="Sun Q."/>
            <person name="Mori K."/>
        </authorList>
    </citation>
    <scope>NUCLEOTIDE SEQUENCE [LARGE SCALE GENOMIC DNA]</scope>
    <source>
        <strain evidence="6 7">JCM 1334</strain>
    </source>
</reference>
<feature type="domain" description="HTH luxR-type" evidence="5">
    <location>
        <begin position="837"/>
        <end position="902"/>
    </location>
</feature>
<dbReference type="PANTHER" id="PTHR44688">
    <property type="entry name" value="DNA-BINDING TRANSCRIPTIONAL ACTIVATOR DEVR_DOSR"/>
    <property type="match status" value="1"/>
</dbReference>
<dbReference type="Pfam" id="PF13191">
    <property type="entry name" value="AAA_16"/>
    <property type="match status" value="1"/>
</dbReference>
<dbReference type="SUPFAM" id="SSF48452">
    <property type="entry name" value="TPR-like"/>
    <property type="match status" value="1"/>
</dbReference>
<keyword evidence="2" id="KW-0238">DNA-binding</keyword>
<proteinExistence type="predicted"/>
<gene>
    <name evidence="6" type="ORF">ACFFP1_00540</name>
</gene>
<name>A0ABV5XTA6_ARTRM</name>
<dbReference type="InterPro" id="IPR000792">
    <property type="entry name" value="Tscrpt_reg_LuxR_C"/>
</dbReference>
<organism evidence="6 7">
    <name type="scientific">Arthrobacter ramosus</name>
    <dbReference type="NCBI Taxonomy" id="1672"/>
    <lineage>
        <taxon>Bacteria</taxon>
        <taxon>Bacillati</taxon>
        <taxon>Actinomycetota</taxon>
        <taxon>Actinomycetes</taxon>
        <taxon>Micrococcales</taxon>
        <taxon>Micrococcaceae</taxon>
        <taxon>Arthrobacter</taxon>
    </lineage>
</organism>
<dbReference type="InterPro" id="IPR011990">
    <property type="entry name" value="TPR-like_helical_dom_sf"/>
</dbReference>
<evidence type="ECO:0000256" key="1">
    <source>
        <dbReference type="ARBA" id="ARBA00023015"/>
    </source>
</evidence>
<dbReference type="InterPro" id="IPR027417">
    <property type="entry name" value="P-loop_NTPase"/>
</dbReference>
<keyword evidence="1" id="KW-0805">Transcription regulation</keyword>
<dbReference type="Pfam" id="PF25873">
    <property type="entry name" value="WHD_MalT"/>
    <property type="match status" value="1"/>
</dbReference>
<dbReference type="CDD" id="cd06170">
    <property type="entry name" value="LuxR_C_like"/>
    <property type="match status" value="1"/>
</dbReference>
<dbReference type="InterPro" id="IPR036388">
    <property type="entry name" value="WH-like_DNA-bd_sf"/>
</dbReference>
<dbReference type="RefSeq" id="WP_234753572.1">
    <property type="nucleotide sequence ID" value="NZ_BAAAWN010000001.1"/>
</dbReference>
<dbReference type="InterPro" id="IPR059106">
    <property type="entry name" value="WHD_MalT"/>
</dbReference>
<evidence type="ECO:0000256" key="2">
    <source>
        <dbReference type="ARBA" id="ARBA00023125"/>
    </source>
</evidence>
<dbReference type="SMART" id="SM00421">
    <property type="entry name" value="HTH_LUXR"/>
    <property type="match status" value="1"/>
</dbReference>
<dbReference type="PANTHER" id="PTHR44688:SF16">
    <property type="entry name" value="DNA-BINDING TRANSCRIPTIONAL ACTIVATOR DEVR_DOSR"/>
    <property type="match status" value="1"/>
</dbReference>
<dbReference type="PROSITE" id="PS50043">
    <property type="entry name" value="HTH_LUXR_2"/>
    <property type="match status" value="1"/>
</dbReference>
<evidence type="ECO:0000259" key="5">
    <source>
        <dbReference type="PROSITE" id="PS50043"/>
    </source>
</evidence>
<keyword evidence="3" id="KW-0804">Transcription</keyword>
<sequence>MAGPLLETKLHVPVPRRGLVTRPRLSDRLRQADEQTLILVSAPAGFGKTTVLTEWLAEAPANGRSVAWLSLDQRDNDPTLFWTYLVAALDRVSNGLGAKALAVRSPQSSTEAFLTTLINELQAVPNRLILVLDDYHVIENQDVQEGLAFLIENLPAQLQLVIASRADPALPLPRLRSRGRLLEIRAADLRFTPEEASAYFNGVMGLSLTAQDIAALEARAEGWIAAFQLAALSMQGRDDVAGFIAGFAGDDRYIVDYLAEEVLLRQPDDVRNFLLQTSILNRLNGPLCDAVTGQNTGKAMLESIDRGNLFVVPLDDRRWWYRYHHLFADVLRARLMDEQPGRISELHERASIWHEHNGDLPEAIRHTMAGKDFERAADLIELAIPAMRKDRQDATLSRWLQALPGELIQARPGLGVAYAGALLASGELTGVDARLKEAEQWLGTTAEDGDGGNLTSSIEIYRAAQALAVGDTAGAMTHATTALGLVGKNDHLERGAASGLLALGHWTNGELGVAHGLWSDSYSNLERAGHHSDMLGCSIALADIRITQGRLRDAMAIYERGLEVAGRHPAQMLRGTADMHVGMSMLLLERGELEVARQHLLTSQELGEDAALPQNPYRSRVAVARVLQAEGDVGGALEQLDEAERLYVGDFFPEVHPVAAVRAQMWISHGRTSDALRWARERGISDEDELSYLNEFEHITLARALLARHGAEPSEDSVGRAIALLGRLLRAAEEGGRTGTVVELLVLMALAHQKEADDGGALAALQRAVALAEPGGYVSVFVDEGEAMAALLEALAKQGSASDYVDRLLESVGTETHETEAQGARTRSTRGRGTPAQQRLIEPLSERELQVLRLLSSELDGPDIARELLVSLNTLRTHTKNIYAKLGANNRRSAVRRAEELDLLSRSRDER</sequence>
<dbReference type="InterPro" id="IPR041664">
    <property type="entry name" value="AAA_16"/>
</dbReference>
<dbReference type="InterPro" id="IPR041617">
    <property type="entry name" value="TPR_MalT"/>
</dbReference>